<dbReference type="EMBL" id="CP001013">
    <property type="protein sequence ID" value="ACB35745.1"/>
    <property type="molecule type" value="Genomic_DNA"/>
</dbReference>
<proteinExistence type="predicted"/>
<dbReference type="PANTHER" id="PTHR46732">
    <property type="entry name" value="ATP-DEPENDENT PROTEASE LA (LON) DOMAIN PROTEIN"/>
    <property type="match status" value="1"/>
</dbReference>
<dbReference type="PANTHER" id="PTHR46732:SF8">
    <property type="entry name" value="ATP-DEPENDENT PROTEASE LA (LON) DOMAIN PROTEIN"/>
    <property type="match status" value="1"/>
</dbReference>
<name>B1Y3P2_LEPCP</name>
<dbReference type="Gene3D" id="2.30.130.40">
    <property type="entry name" value="LON domain-like"/>
    <property type="match status" value="1"/>
</dbReference>
<dbReference type="STRING" id="395495.Lcho_3491"/>
<reference evidence="2 3" key="1">
    <citation type="submission" date="2008-03" db="EMBL/GenBank/DDBJ databases">
        <title>Complete sequence of Leptothrix cholodnii SP-6.</title>
        <authorList>
            <consortium name="US DOE Joint Genome Institute"/>
            <person name="Copeland A."/>
            <person name="Lucas S."/>
            <person name="Lapidus A."/>
            <person name="Glavina del Rio T."/>
            <person name="Dalin E."/>
            <person name="Tice H."/>
            <person name="Bruce D."/>
            <person name="Goodwin L."/>
            <person name="Pitluck S."/>
            <person name="Chertkov O."/>
            <person name="Brettin T."/>
            <person name="Detter J.C."/>
            <person name="Han C."/>
            <person name="Kuske C.R."/>
            <person name="Schmutz J."/>
            <person name="Larimer F."/>
            <person name="Land M."/>
            <person name="Hauser L."/>
            <person name="Kyrpides N."/>
            <person name="Lykidis A."/>
            <person name="Emerson D."/>
            <person name="Richardson P."/>
        </authorList>
    </citation>
    <scope>NUCLEOTIDE SEQUENCE [LARGE SCALE GENOMIC DNA]</scope>
    <source>
        <strain evidence="3">ATCC 51168 / LMG 8142 / SP-6</strain>
    </source>
</reference>
<organism evidence="2 3">
    <name type="scientific">Leptothrix cholodnii (strain ATCC 51168 / LMG 8142 / SP-6)</name>
    <name type="common">Leptothrix discophora (strain SP-6)</name>
    <dbReference type="NCBI Taxonomy" id="395495"/>
    <lineage>
        <taxon>Bacteria</taxon>
        <taxon>Pseudomonadati</taxon>
        <taxon>Pseudomonadota</taxon>
        <taxon>Betaproteobacteria</taxon>
        <taxon>Burkholderiales</taxon>
        <taxon>Sphaerotilaceae</taxon>
        <taxon>Leptothrix</taxon>
    </lineage>
</organism>
<dbReference type="InterPro" id="IPR046336">
    <property type="entry name" value="Lon_prtase_N_sf"/>
</dbReference>
<dbReference type="OrthoDB" id="8558970at2"/>
<evidence type="ECO:0000313" key="2">
    <source>
        <dbReference type="EMBL" id="ACB35745.1"/>
    </source>
</evidence>
<evidence type="ECO:0000259" key="1">
    <source>
        <dbReference type="PROSITE" id="PS51787"/>
    </source>
</evidence>
<dbReference type="SUPFAM" id="SSF88697">
    <property type="entry name" value="PUA domain-like"/>
    <property type="match status" value="1"/>
</dbReference>
<dbReference type="PROSITE" id="PS51787">
    <property type="entry name" value="LON_N"/>
    <property type="match status" value="1"/>
</dbReference>
<dbReference type="InterPro" id="IPR003111">
    <property type="entry name" value="Lon_prtase_N"/>
</dbReference>
<feature type="domain" description="Lon N-terminal" evidence="1">
    <location>
        <begin position="8"/>
        <end position="205"/>
    </location>
</feature>
<dbReference type="InterPro" id="IPR015947">
    <property type="entry name" value="PUA-like_sf"/>
</dbReference>
<dbReference type="SMART" id="SM00464">
    <property type="entry name" value="LON"/>
    <property type="match status" value="1"/>
</dbReference>
<dbReference type="AlphaFoldDB" id="B1Y3P2"/>
<dbReference type="HOGENOM" id="CLU_048359_3_0_4"/>
<dbReference type="KEGG" id="lch:Lcho_3491"/>
<sequence>MTPDPAVLHDLPLFPLGTVLFPRGVLALKVFEVRYLDLISTCLREGSPFGVVTLMQGGEVRRPGDSVKFERVGCLATLQSCDSDQPGILQVRCIGGRRFEPEQTLQRADGLWLAGHATLLADDITQAPRPESHGAVLALGRAVAALDQRGQHPFQAPYCYDDAGWVANRWCEILPIPLATRHKLMALPDPHARLQLVNDFLCRHGIVDA</sequence>
<dbReference type="RefSeq" id="WP_012348492.1">
    <property type="nucleotide sequence ID" value="NC_010524.1"/>
</dbReference>
<gene>
    <name evidence="2" type="ordered locus">Lcho_3491</name>
</gene>
<accession>B1Y3P2</accession>
<dbReference type="eggNOG" id="COG2802">
    <property type="taxonomic scope" value="Bacteria"/>
</dbReference>
<dbReference type="Pfam" id="PF02190">
    <property type="entry name" value="LON_substr_bdg"/>
    <property type="match status" value="1"/>
</dbReference>
<protein>
    <submittedName>
        <fullName evidence="2">Peptidase S16 lon domain protein</fullName>
    </submittedName>
</protein>
<evidence type="ECO:0000313" key="3">
    <source>
        <dbReference type="Proteomes" id="UP000001693"/>
    </source>
</evidence>
<dbReference type="Gene3D" id="1.10.4060.10">
    <property type="entry name" value="BPP1347 like domain"/>
    <property type="match status" value="1"/>
</dbReference>
<keyword evidence="3" id="KW-1185">Reference proteome</keyword>
<dbReference type="Proteomes" id="UP000001693">
    <property type="component" value="Chromosome"/>
</dbReference>